<dbReference type="RefSeq" id="YP_010654976.1">
    <property type="nucleotide sequence ID" value="NC_070818.1"/>
</dbReference>
<dbReference type="KEGG" id="vg:77930829"/>
<evidence type="ECO:0000313" key="2">
    <source>
        <dbReference type="Proteomes" id="UP000325891"/>
    </source>
</evidence>
<reference evidence="1 2" key="1">
    <citation type="submission" date="2019-09" db="EMBL/GenBank/DDBJ databases">
        <authorList>
            <person name="Silva M.P."/>
            <person name="Gonzalez K."/>
            <person name="Koka A.K."/>
            <person name="Cabrera L."/>
            <person name="Cambron D.A."/>
            <person name="Diaz-Ariza A.M."/>
            <person name="Escobar S.L."/>
            <person name="Gali A.E."/>
            <person name="Garcia A."/>
            <person name="Gonzalez K.S."/>
            <person name="Mejia V.A."/>
            <person name="Morales N.J."/>
            <person name="Puente P.E."/>
            <person name="Ramos S.M."/>
            <person name="Rivera A.M."/>
            <person name="Ruas A.M."/>
            <person name="Ruiz E.O."/>
            <person name="Rustin G.O."/>
            <person name="Santana P.N."/>
            <person name="Alonso A."/>
            <person name="Arias E."/>
            <person name="Boaretto D."/>
            <person name="Casey G.B."/>
            <person name="Fernandez S.D."/>
            <person name="Flores B.C."/>
            <person name="Gonzalez C.A."/>
            <person name="Hernandez L.A."/>
            <person name="Lormand T.I."/>
            <person name="Oro J.D."/>
            <person name="Pineiro L."/>
            <person name="Quintana A.E."/>
            <person name="Solorzano G.E."/>
            <person name="Waikel P.A."/>
            <person name="Dougan K.E."/>
            <person name="Rodriguez-Lanetty M."/>
            <person name="Ball S.L."/>
            <person name="Garlena R.A."/>
            <person name="Russell D.A."/>
            <person name="Pope W.H."/>
            <person name="Jacobs-Sera D."/>
            <person name="Hatfull G.F."/>
        </authorList>
    </citation>
    <scope>NUCLEOTIDE SEQUENCE [LARGE SCALE GENOMIC DNA]</scope>
</reference>
<dbReference type="EMBL" id="MN428055">
    <property type="protein sequence ID" value="QFP96820.1"/>
    <property type="molecule type" value="Genomic_DNA"/>
</dbReference>
<keyword evidence="2" id="KW-1185">Reference proteome</keyword>
<name>A0A5P8DFA5_9CAUD</name>
<dbReference type="GeneID" id="77930829"/>
<proteinExistence type="predicted"/>
<organism evidence="1 2">
    <name type="scientific">Gordonia phage Mcklovin</name>
    <dbReference type="NCBI Taxonomy" id="2652881"/>
    <lineage>
        <taxon>Viruses</taxon>
        <taxon>Duplodnaviria</taxon>
        <taxon>Heunggongvirae</taxon>
        <taxon>Uroviricota</taxon>
        <taxon>Caudoviricetes</taxon>
        <taxon>Howevirus</taxon>
        <taxon>Howevirus mcklovin</taxon>
    </lineage>
</organism>
<accession>A0A5P8DFA5</accession>
<gene>
    <name evidence="1" type="primary">35</name>
    <name evidence="1" type="ORF">SEA_MCKLOVIN_35</name>
</gene>
<evidence type="ECO:0000313" key="1">
    <source>
        <dbReference type="EMBL" id="QFP96820.1"/>
    </source>
</evidence>
<sequence length="59" mass="6396">MHPPEFKPGDRVRIAGTELYGKVGAVGHHRGVSAFVVDLLGPRRGNVHLSLATDLEHID</sequence>
<dbReference type="Proteomes" id="UP000325891">
    <property type="component" value="Segment"/>
</dbReference>
<protein>
    <submittedName>
        <fullName evidence="1">Uncharacterized protein</fullName>
    </submittedName>
</protein>